<dbReference type="RefSeq" id="WP_074637914.1">
    <property type="nucleotide sequence ID" value="NZ_FNDO01000028.1"/>
</dbReference>
<gene>
    <name evidence="2" type="ORF">SAMN05192582_102813</name>
</gene>
<dbReference type="InterPro" id="IPR032185">
    <property type="entry name" value="DUF5017"/>
</dbReference>
<dbReference type="AlphaFoldDB" id="A0A1G8I9I3"/>
<accession>A0A1G8I9I3</accession>
<feature type="domain" description="DUF5017" evidence="1">
    <location>
        <begin position="18"/>
        <end position="203"/>
    </location>
</feature>
<organism evidence="2 3">
    <name type="scientific">Bacteroides ovatus</name>
    <dbReference type="NCBI Taxonomy" id="28116"/>
    <lineage>
        <taxon>Bacteria</taxon>
        <taxon>Pseudomonadati</taxon>
        <taxon>Bacteroidota</taxon>
        <taxon>Bacteroidia</taxon>
        <taxon>Bacteroidales</taxon>
        <taxon>Bacteroidaceae</taxon>
        <taxon>Bacteroides</taxon>
    </lineage>
</organism>
<dbReference type="PROSITE" id="PS51257">
    <property type="entry name" value="PROKAR_LIPOPROTEIN"/>
    <property type="match status" value="1"/>
</dbReference>
<dbReference type="EMBL" id="FNDO01000028">
    <property type="protein sequence ID" value="SDI15517.1"/>
    <property type="molecule type" value="Genomic_DNA"/>
</dbReference>
<dbReference type="Pfam" id="PF16409">
    <property type="entry name" value="DUF5017"/>
    <property type="match status" value="1"/>
</dbReference>
<evidence type="ECO:0000313" key="2">
    <source>
        <dbReference type="EMBL" id="SDI15517.1"/>
    </source>
</evidence>
<protein>
    <recommendedName>
        <fullName evidence="1">DUF5017 domain-containing protein</fullName>
    </recommendedName>
</protein>
<name>A0A1G8I9I3_BACOV</name>
<reference evidence="3" key="1">
    <citation type="submission" date="2016-10" db="EMBL/GenBank/DDBJ databases">
        <authorList>
            <person name="Varghese N."/>
            <person name="Submissions S."/>
        </authorList>
    </citation>
    <scope>NUCLEOTIDE SEQUENCE [LARGE SCALE GENOMIC DNA]</scope>
    <source>
        <strain evidence="3">NLAE-zl-C57</strain>
    </source>
</reference>
<evidence type="ECO:0000259" key="1">
    <source>
        <dbReference type="Pfam" id="PF16409"/>
    </source>
</evidence>
<dbReference type="Proteomes" id="UP000181870">
    <property type="component" value="Unassembled WGS sequence"/>
</dbReference>
<evidence type="ECO:0000313" key="3">
    <source>
        <dbReference type="Proteomes" id="UP000181870"/>
    </source>
</evidence>
<sequence length="341" mass="38098">MKTGLYILSILFLSLVACDKDIEKDLDVNVQAYAEGAEMIDGTLVVKKSTPVTFQIDGDADFVTFFNGEGGHMYDRKDMTELPAGAISSKLSCTFKTQYGSTAENTFHVYLSTSFAGLSKSDKELDIATINSTDWKDITEQCKLPKSANDTQYGEKGISSVEVPLDEYLEASSLTIAFLYHIKDDKIRPRWEVRKMKVVTTDIESGSISELPAGTIGFSAFHEWADGNNVYTTVTNNTAGRWNLVNILNVGNDFMMGIHPGNANKTPNDPLHKSWLISNPIVLRTYEPDKGEVIKTITSALNKYTHTYEKAGNYKASFIFVNENYQYRKECVKHINIKVIE</sequence>
<proteinExistence type="predicted"/>